<organism evidence="2 3">
    <name type="scientific">Cryptolaemus montrouzieri</name>
    <dbReference type="NCBI Taxonomy" id="559131"/>
    <lineage>
        <taxon>Eukaryota</taxon>
        <taxon>Metazoa</taxon>
        <taxon>Ecdysozoa</taxon>
        <taxon>Arthropoda</taxon>
        <taxon>Hexapoda</taxon>
        <taxon>Insecta</taxon>
        <taxon>Pterygota</taxon>
        <taxon>Neoptera</taxon>
        <taxon>Endopterygota</taxon>
        <taxon>Coleoptera</taxon>
        <taxon>Polyphaga</taxon>
        <taxon>Cucujiformia</taxon>
        <taxon>Coccinelloidea</taxon>
        <taxon>Coccinellidae</taxon>
        <taxon>Scymninae</taxon>
        <taxon>Scymnini</taxon>
        <taxon>Cryptolaemus</taxon>
    </lineage>
</organism>
<dbReference type="PANTHER" id="PTHR14918:SF3">
    <property type="entry name" value="KICSTOR COMPLEX PROTEIN SZT2"/>
    <property type="match status" value="1"/>
</dbReference>
<evidence type="ECO:0000256" key="1">
    <source>
        <dbReference type="SAM" id="MobiDB-lite"/>
    </source>
</evidence>
<sequence length="1458" mass="167757">MEFDSVSSDSDEGVELSINDHGIYCPDLPYTEEENQQVILEAKTVYLLLPKNIPVSRVARFQWLLDHLNSVITVTPLTNWNNSTEIEVVSIVPREQLITSCNKFQITCRTELKFLAHSYRIVYCLDMSPSQATIDIQKGEVLFDEIFNCFKNSIEGLTKQFTVPGNSIVFQPSIFLTIMVNTPFFMSPAQQVLVKGVEITINNLPDIIKFVGEQFRVIEGKIADVTSLAYDQMDQINQAVRNEGIVSQLLDARDTEAYTTKIPMVSPDANFVNMLRYSMLAVSLLPEYSISHILIITDGVVTMPDSNILESLLFQLHYDCISVSFLKVGSPFHPHSSSSFVSYTDLLHFFAHSTLGTCLELIHNVKHQSFTVMNVYHELFLLWSFHSKSRNVIPQADSYKWTSENEIFRGHKKPNLLTKRQAEEKSNVSIFLLLSRRLRDGFTVDHISYINGLFEVKMSLEWKSSIFIYYKVATQWPISNKNNSTMYEVFIAAPYEFLHDVTCLMKKENKSSHRVAIIERFWLRLSQLTSEIIFAQQLSTFPSSSLWYNLPESARSGLPVFVINSLVGPDNTTKTTLTPHDKSCPKFFHLWQPICQMEGNNWRKWFHMHKISLILKHDQQLPKGLHLSQSSRRYQIIQCRQAATALYGLLSEWSTLILIDNNTYLKLLYKEQDKPPISFCVIRITSKLPCAVLHVGFFTPTPGCLRKEILEQLKSDISSLAYAPGPMRTKENTICLIFEKPLEKILIRYERMPQDFSTVIFPDGTQPPHTTLSLPSPLTSSLFTTLSRYLYHKRYIWGASYSFNSRLSDNALSWILNTITKMRLEEGFHFAYSSAGIITMVMELWMEPFASCLVQYVLFPVNYSESNGWGGDSNSCSDDDNRDCDSETELQLVTEVWIEPQHGKVHTTNKRIKYLNDKLYYEVANVISQIDHKCINTLLTMEHLSLMCQERKRTFSLGSSTNLYNMSSASQKTIRKNSKGPYQESPPSIENMSNWYPMSAPRIEHIPFKFDPIAVLPFCQQTDLLFSLFIEGNERTMHYCKCDMTKANKLLMDNIHDHFAVLHDTELDLTREESDKFTRQIIERYKNKHPNSCQNNDFFRTDSTDASEERASQWRCLLKGVSVTHVILTFIPATLDDLRSLLFIEKLNCTVNEKVDSNDRPSSRTSNFSNVPINVSNSLNMPVYVYDCPLGVLVNAHVKNLDDKFNYNKDVHEDHRFRFADFFHEDCLRLKEDNQEVRSEDIDPSDPKCNAKLHCRALVLAYSKSFVLSLFVALHFESYIHGSDIQSAMDQCEESIIEIDITNYIMTVCGHVKNLKEDKIDMEILNHASPCNDLKPLHSLIREKFFQVISQSFKPIPTNNEFYFFKNITNLKKDMKQNDSDDDLSNQSEPNEMRSDKDLSLYSERFHLQRMESGFSGISDLLMSDVYPLFLQLICTVRYNGGDSNTSVRVLPTCLGKF</sequence>
<dbReference type="InterPro" id="IPR033228">
    <property type="entry name" value="SZT2"/>
</dbReference>
<keyword evidence="3" id="KW-1185">Reference proteome</keyword>
<evidence type="ECO:0000313" key="3">
    <source>
        <dbReference type="Proteomes" id="UP001516400"/>
    </source>
</evidence>
<name>A0ABD2PFV0_9CUCU</name>
<accession>A0ABD2PFV0</accession>
<protein>
    <recommendedName>
        <fullName evidence="4">Protein SZT2</fullName>
    </recommendedName>
</protein>
<dbReference type="Proteomes" id="UP001516400">
    <property type="component" value="Unassembled WGS sequence"/>
</dbReference>
<gene>
    <name evidence="2" type="ORF">HHI36_023069</name>
</gene>
<evidence type="ECO:0008006" key="4">
    <source>
        <dbReference type="Google" id="ProtNLM"/>
    </source>
</evidence>
<evidence type="ECO:0000313" key="2">
    <source>
        <dbReference type="EMBL" id="KAL3289661.1"/>
    </source>
</evidence>
<dbReference type="EMBL" id="JABFTP020000186">
    <property type="protein sequence ID" value="KAL3289661.1"/>
    <property type="molecule type" value="Genomic_DNA"/>
</dbReference>
<comment type="caution">
    <text evidence="2">The sequence shown here is derived from an EMBL/GenBank/DDBJ whole genome shotgun (WGS) entry which is preliminary data.</text>
</comment>
<reference evidence="2 3" key="1">
    <citation type="journal article" date="2021" name="BMC Biol.">
        <title>Horizontally acquired antibacterial genes associated with adaptive radiation of ladybird beetles.</title>
        <authorList>
            <person name="Li H.S."/>
            <person name="Tang X.F."/>
            <person name="Huang Y.H."/>
            <person name="Xu Z.Y."/>
            <person name="Chen M.L."/>
            <person name="Du X.Y."/>
            <person name="Qiu B.Y."/>
            <person name="Chen P.T."/>
            <person name="Zhang W."/>
            <person name="Slipinski A."/>
            <person name="Escalona H.E."/>
            <person name="Waterhouse R.M."/>
            <person name="Zwick A."/>
            <person name="Pang H."/>
        </authorList>
    </citation>
    <scope>NUCLEOTIDE SEQUENCE [LARGE SCALE GENOMIC DNA]</scope>
    <source>
        <strain evidence="2">SYSU2018</strain>
    </source>
</reference>
<dbReference type="PANTHER" id="PTHR14918">
    <property type="entry name" value="KICSTOR COMPLEX PROTEIN SZT2"/>
    <property type="match status" value="1"/>
</dbReference>
<proteinExistence type="predicted"/>
<feature type="region of interest" description="Disordered" evidence="1">
    <location>
        <begin position="1376"/>
        <end position="1396"/>
    </location>
</feature>